<name>A0A642UZC3_9ASCO</name>
<proteinExistence type="inferred from homology"/>
<dbReference type="GO" id="GO:0016020">
    <property type="term" value="C:membrane"/>
    <property type="evidence" value="ECO:0007669"/>
    <property type="project" value="UniProtKB-SubCell"/>
</dbReference>
<keyword evidence="5 8" id="KW-1133">Transmembrane helix</keyword>
<feature type="transmembrane region" description="Helical" evidence="8">
    <location>
        <begin position="197"/>
        <end position="216"/>
    </location>
</feature>
<keyword evidence="11" id="KW-1185">Reference proteome</keyword>
<evidence type="ECO:0000256" key="4">
    <source>
        <dbReference type="ARBA" id="ARBA00022692"/>
    </source>
</evidence>
<dbReference type="Pfam" id="PF00083">
    <property type="entry name" value="Sugar_tr"/>
    <property type="match status" value="1"/>
</dbReference>
<dbReference type="PROSITE" id="PS50850">
    <property type="entry name" value="MFS"/>
    <property type="match status" value="1"/>
</dbReference>
<dbReference type="InterPro" id="IPR003663">
    <property type="entry name" value="Sugar/inositol_transpt"/>
</dbReference>
<dbReference type="FunFam" id="1.20.1250.20:FF:000078">
    <property type="entry name" value="MFS maltose transporter, putative"/>
    <property type="match status" value="1"/>
</dbReference>
<feature type="domain" description="Major facilitator superfamily (MFS) profile" evidence="9">
    <location>
        <begin position="30"/>
        <end position="484"/>
    </location>
</feature>
<dbReference type="AlphaFoldDB" id="A0A642UZC3"/>
<evidence type="ECO:0000256" key="7">
    <source>
        <dbReference type="RuleBase" id="RU003346"/>
    </source>
</evidence>
<keyword evidence="3 7" id="KW-0813">Transport</keyword>
<dbReference type="EMBL" id="SWFS01000366">
    <property type="protein sequence ID" value="KAA8908300.1"/>
    <property type="molecule type" value="Genomic_DNA"/>
</dbReference>
<accession>A0A642UZC3</accession>
<feature type="transmembrane region" description="Helical" evidence="8">
    <location>
        <begin position="131"/>
        <end position="152"/>
    </location>
</feature>
<feature type="transmembrane region" description="Helical" evidence="8">
    <location>
        <begin position="75"/>
        <end position="94"/>
    </location>
</feature>
<evidence type="ECO:0000256" key="1">
    <source>
        <dbReference type="ARBA" id="ARBA00004141"/>
    </source>
</evidence>
<dbReference type="InterPro" id="IPR020846">
    <property type="entry name" value="MFS_dom"/>
</dbReference>
<feature type="transmembrane region" description="Helical" evidence="8">
    <location>
        <begin position="331"/>
        <end position="353"/>
    </location>
</feature>
<dbReference type="SUPFAM" id="SSF103473">
    <property type="entry name" value="MFS general substrate transporter"/>
    <property type="match status" value="1"/>
</dbReference>
<gene>
    <name evidence="10" type="ORF">TRICI_004786</name>
</gene>
<feature type="transmembrane region" description="Helical" evidence="8">
    <location>
        <begin position="27"/>
        <end position="47"/>
    </location>
</feature>
<feature type="transmembrane region" description="Helical" evidence="8">
    <location>
        <begin position="388"/>
        <end position="409"/>
    </location>
</feature>
<dbReference type="PANTHER" id="PTHR48022:SF15">
    <property type="entry name" value="ALPHA-GLUCOSIDE TRANSPORTER, PUTATIVE (AFU_ORTHOLOGUE AFUA_5G00500)-RELATED"/>
    <property type="match status" value="1"/>
</dbReference>
<feature type="transmembrane region" description="Helical" evidence="8">
    <location>
        <begin position="462"/>
        <end position="480"/>
    </location>
</feature>
<dbReference type="Proteomes" id="UP000761534">
    <property type="component" value="Unassembled WGS sequence"/>
</dbReference>
<dbReference type="PANTHER" id="PTHR48022">
    <property type="entry name" value="PLASTIDIC GLUCOSE TRANSPORTER 4"/>
    <property type="match status" value="1"/>
</dbReference>
<evidence type="ECO:0000313" key="10">
    <source>
        <dbReference type="EMBL" id="KAA8908300.1"/>
    </source>
</evidence>
<evidence type="ECO:0000256" key="8">
    <source>
        <dbReference type="SAM" id="Phobius"/>
    </source>
</evidence>
<keyword evidence="6 8" id="KW-0472">Membrane</keyword>
<evidence type="ECO:0000256" key="6">
    <source>
        <dbReference type="ARBA" id="ARBA00023136"/>
    </source>
</evidence>
<dbReference type="GO" id="GO:0005351">
    <property type="term" value="F:carbohydrate:proton symporter activity"/>
    <property type="evidence" value="ECO:0007669"/>
    <property type="project" value="TreeGrafter"/>
</dbReference>
<evidence type="ECO:0000256" key="3">
    <source>
        <dbReference type="ARBA" id="ARBA00022448"/>
    </source>
</evidence>
<dbReference type="OrthoDB" id="4072869at2759"/>
<dbReference type="Gene3D" id="1.20.1250.20">
    <property type="entry name" value="MFS general substrate transporter like domains"/>
    <property type="match status" value="1"/>
</dbReference>
<dbReference type="InterPro" id="IPR036259">
    <property type="entry name" value="MFS_trans_sf"/>
</dbReference>
<sequence>MVKANEIDYSLNDPRNKWKILQTHWRYGLWALWVSMGTMMLGGDYLVGGQLLPMEHFKEQFGELLDGEYVIPSNYASAWSSIGLAFDLVAALFTHPLMDKYGRKPLIFVASIISIVGVLLQHLATEWRLHLVGRAINGASIGITFTVSPLWIGETCRPELRGFFLCFGNTSAVIGQLLFVLISYGTNFLDNNWSWKAPLMCQYIYPVLFLAGYYWFPESPLWLIRRERVEKAERSLRRMYGVNDERFYSMELNRMQLENQALLDYEAAALEDQKTLWFGIPEPVLFQCFRKTQIRRTFCSILAVTSQQLAGGTFVTNYVTYFLQLINVSNYFLVSVILYIVMLISTCAAYPLVEVVGRRTLIVPASFILSVILLIIGIMGSISNQVAAGWVIVVMIFMWALVFQVSLGASSFVAASELATLRLRAANQSLVTIFQALWSLIFQFTVPYMISKDAGNLGGKTGYIFFGTCATAFVFLYFYLPETKGLSFATLDELFARGVPARKFKTEGRKITMELLDSRDRKKATEEEVEHIEDVDV</sequence>
<comment type="similarity">
    <text evidence="2 7">Belongs to the major facilitator superfamily. Sugar transporter (TC 2.A.1.1) family.</text>
</comment>
<comment type="subcellular location">
    <subcellularLocation>
        <location evidence="1">Membrane</location>
        <topology evidence="1">Multi-pass membrane protein</topology>
    </subcellularLocation>
</comment>
<feature type="transmembrane region" description="Helical" evidence="8">
    <location>
        <begin position="164"/>
        <end position="185"/>
    </location>
</feature>
<reference evidence="10" key="1">
    <citation type="journal article" date="2019" name="G3 (Bethesda)">
        <title>Genome Assemblies of Two Rare Opportunistic Yeast Pathogens: Diutina rugosa (syn. Candida rugosa) and Trichomonascus ciferrii (syn. Candida ciferrii).</title>
        <authorList>
            <person name="Mixao V."/>
            <person name="Saus E."/>
            <person name="Hansen A.P."/>
            <person name="Lass-Florl C."/>
            <person name="Gabaldon T."/>
        </authorList>
    </citation>
    <scope>NUCLEOTIDE SEQUENCE</scope>
    <source>
        <strain evidence="10">CBS 4856</strain>
    </source>
</reference>
<comment type="caution">
    <text evidence="10">The sequence shown here is derived from an EMBL/GenBank/DDBJ whole genome shotgun (WGS) entry which is preliminary data.</text>
</comment>
<keyword evidence="4 8" id="KW-0812">Transmembrane</keyword>
<feature type="transmembrane region" description="Helical" evidence="8">
    <location>
        <begin position="106"/>
        <end position="125"/>
    </location>
</feature>
<evidence type="ECO:0000313" key="11">
    <source>
        <dbReference type="Proteomes" id="UP000761534"/>
    </source>
</evidence>
<feature type="transmembrane region" description="Helical" evidence="8">
    <location>
        <begin position="298"/>
        <end position="319"/>
    </location>
</feature>
<evidence type="ECO:0000259" key="9">
    <source>
        <dbReference type="PROSITE" id="PS50850"/>
    </source>
</evidence>
<feature type="transmembrane region" description="Helical" evidence="8">
    <location>
        <begin position="360"/>
        <end position="382"/>
    </location>
</feature>
<dbReference type="NCBIfam" id="TIGR00879">
    <property type="entry name" value="SP"/>
    <property type="match status" value="1"/>
</dbReference>
<dbReference type="InterPro" id="IPR050360">
    <property type="entry name" value="MFS_Sugar_Transporters"/>
</dbReference>
<evidence type="ECO:0000256" key="5">
    <source>
        <dbReference type="ARBA" id="ARBA00022989"/>
    </source>
</evidence>
<organism evidence="10 11">
    <name type="scientific">Trichomonascus ciferrii</name>
    <dbReference type="NCBI Taxonomy" id="44093"/>
    <lineage>
        <taxon>Eukaryota</taxon>
        <taxon>Fungi</taxon>
        <taxon>Dikarya</taxon>
        <taxon>Ascomycota</taxon>
        <taxon>Saccharomycotina</taxon>
        <taxon>Dipodascomycetes</taxon>
        <taxon>Dipodascales</taxon>
        <taxon>Trichomonascaceae</taxon>
        <taxon>Trichomonascus</taxon>
        <taxon>Trichomonascus ciferrii complex</taxon>
    </lineage>
</organism>
<feature type="transmembrane region" description="Helical" evidence="8">
    <location>
        <begin position="430"/>
        <end position="450"/>
    </location>
</feature>
<dbReference type="VEuPathDB" id="FungiDB:TRICI_004786"/>
<dbReference type="InterPro" id="IPR005828">
    <property type="entry name" value="MFS_sugar_transport-like"/>
</dbReference>
<evidence type="ECO:0000256" key="2">
    <source>
        <dbReference type="ARBA" id="ARBA00010992"/>
    </source>
</evidence>
<protein>
    <recommendedName>
        <fullName evidence="9">Major facilitator superfamily (MFS) profile domain-containing protein</fullName>
    </recommendedName>
</protein>